<evidence type="ECO:0000256" key="3">
    <source>
        <dbReference type="ARBA" id="ARBA00022695"/>
    </source>
</evidence>
<name>A0A8X6VAF7_TRICX</name>
<dbReference type="GO" id="GO:0004519">
    <property type="term" value="F:endonuclease activity"/>
    <property type="evidence" value="ECO:0007669"/>
    <property type="project" value="UniProtKB-KW"/>
</dbReference>
<dbReference type="Gene3D" id="3.10.20.370">
    <property type="match status" value="1"/>
</dbReference>
<dbReference type="SUPFAM" id="SSF53098">
    <property type="entry name" value="Ribonuclease H-like"/>
    <property type="match status" value="1"/>
</dbReference>
<keyword evidence="2" id="KW-0808">Transferase</keyword>
<dbReference type="InterPro" id="IPR041588">
    <property type="entry name" value="Integrase_H2C2"/>
</dbReference>
<dbReference type="InterPro" id="IPR001584">
    <property type="entry name" value="Integrase_cat-core"/>
</dbReference>
<dbReference type="PANTHER" id="PTHR37984">
    <property type="entry name" value="PROTEIN CBG26694"/>
    <property type="match status" value="1"/>
</dbReference>
<evidence type="ECO:0000259" key="9">
    <source>
        <dbReference type="PROSITE" id="PS50994"/>
    </source>
</evidence>
<keyword evidence="4" id="KW-0540">Nuclease</keyword>
<evidence type="ECO:0000256" key="6">
    <source>
        <dbReference type="ARBA" id="ARBA00022801"/>
    </source>
</evidence>
<dbReference type="InterPro" id="IPR043502">
    <property type="entry name" value="DNA/RNA_pol_sf"/>
</dbReference>
<dbReference type="CDD" id="cd01647">
    <property type="entry name" value="RT_LTR"/>
    <property type="match status" value="1"/>
</dbReference>
<dbReference type="EMBL" id="BMAU01021204">
    <property type="protein sequence ID" value="GFX98954.1"/>
    <property type="molecule type" value="Genomic_DNA"/>
</dbReference>
<sequence>MPVPVQTILASISPITSDKTSEVADRILAISPHAINAVSASGASPSSVTDRRSSTDMLLDEVKALRKEVADLRRSRSQFRHNNNVRRKRSNSRSIDSGSDASLIVANKTEQKFPVIQTFRAANGTNINVFGRKSITVNFGLRRNFTYSFYVCNVSSAIIGADFLYQFNLSPDLRHKRLIDCVTNLKVPAKLGICSIFSVKSVYMNNVYGKLLLKYPELTKLPDINQPVKHNTMHFINTKGPPVAAKPRRLAPDRLKIAKAEFQHMIKLNHIRPSKSAYASPLHMVPKKDSIEWRTVGDYRALNAQTIKEKYPIPCIADFTSELYVCGCNFASSTFQRFIDEVTRDLPFVYAFVDDLLVASDNEPQHLEHLEILFSKLKEYGLCINVEKCQFGQSTIEFLGFKLSGEGIEPLPDRVKCILEFPQPTTLTQLRRYLGIFNFYRRCIPKAADILEPLVKFLEGHKNRKKHPRSNANNPSEQLQCNDAATLSFKVSKEAIAKATLLKHPIPGAQLSLWVDASNVAVGGSLMQLSNDQWEPLALYSSKLNKSQKNWSTYDRELFSIYSSVKKFKHMLEGRTFVIYTDQKPLTYAFQQHSEKCSPRQLRHLDFISQFSTDIRYNKGSDNTVADALSRIEIDEISPTDVTLYCDMSQKQPRPFVPKRMRQLIFKALHFFSHPGISASIDLIAKRFVWTGMRKDIKIMVRSCVKCQRAKVTRHTKSPIGTFALPDARFAHIHLDFIGPLPPSNGNQFCMTIIDRFTRWPEVIPTPDMTAETTARALMHGWISRFGCPTTITTDCGTNFESNLFRELTRMLGCNRIHSTSYHPQANGIIERLHRHLKGALKARNHIQWTELLPIVLLGMRSALKDDINATCAQLVYGTTLRLPSDLVTSDSINQTANSTYVTSLIQTMRSLNPVSTAQHGTQNIYINPSLKTCSHIFLRSDKVNPPLTPPYTGPHLVISRNDKNFIIELNGKQSTVSIDRIKPAYLLADVTDHSDLVQTQTIIEKPVSAAPNPSIPYTTRYGLQHEWVSASTHRWELLNREIKLKFTLKSLSQTKWSCHYEIVEALKDNHDKSTEKAVYGTVGIDSNRAPVLYRSRQDDRLRVMSKYWFYLDTATLLSHQKVRTGHLPIRTPVLYRSRQDDRLGVIDKVLAFGTEGARFESIPTGQKNLKETRLLLR</sequence>
<dbReference type="FunFam" id="3.10.20.370:FF:000001">
    <property type="entry name" value="Retrovirus-related Pol polyprotein from transposon 17.6-like protein"/>
    <property type="match status" value="1"/>
</dbReference>
<dbReference type="Pfam" id="PF00665">
    <property type="entry name" value="rve"/>
    <property type="match status" value="1"/>
</dbReference>
<proteinExistence type="predicted"/>
<keyword evidence="3" id="KW-0548">Nucleotidyltransferase</keyword>
<evidence type="ECO:0000256" key="2">
    <source>
        <dbReference type="ARBA" id="ARBA00022679"/>
    </source>
</evidence>
<organism evidence="10 11">
    <name type="scientific">Trichonephila clavipes</name>
    <name type="common">Golden silk orbweaver</name>
    <name type="synonym">Nephila clavipes</name>
    <dbReference type="NCBI Taxonomy" id="2585209"/>
    <lineage>
        <taxon>Eukaryota</taxon>
        <taxon>Metazoa</taxon>
        <taxon>Ecdysozoa</taxon>
        <taxon>Arthropoda</taxon>
        <taxon>Chelicerata</taxon>
        <taxon>Arachnida</taxon>
        <taxon>Araneae</taxon>
        <taxon>Araneomorphae</taxon>
        <taxon>Entelegynae</taxon>
        <taxon>Araneoidea</taxon>
        <taxon>Nephilidae</taxon>
        <taxon>Trichonephila</taxon>
    </lineage>
</organism>
<feature type="region of interest" description="Disordered" evidence="8">
    <location>
        <begin position="76"/>
        <end position="97"/>
    </location>
</feature>
<dbReference type="InterPro" id="IPR000477">
    <property type="entry name" value="RT_dom"/>
</dbReference>
<dbReference type="InterPro" id="IPR041373">
    <property type="entry name" value="RT_RNaseH"/>
</dbReference>
<dbReference type="CDD" id="cd09274">
    <property type="entry name" value="RNase_HI_RT_Ty3"/>
    <property type="match status" value="1"/>
</dbReference>
<feature type="domain" description="Integrase catalytic" evidence="9">
    <location>
        <begin position="722"/>
        <end position="892"/>
    </location>
</feature>
<dbReference type="SUPFAM" id="SSF56672">
    <property type="entry name" value="DNA/RNA polymerases"/>
    <property type="match status" value="1"/>
</dbReference>
<dbReference type="GO" id="GO:0015074">
    <property type="term" value="P:DNA integration"/>
    <property type="evidence" value="ECO:0007669"/>
    <property type="project" value="InterPro"/>
</dbReference>
<evidence type="ECO:0000256" key="1">
    <source>
        <dbReference type="ARBA" id="ARBA00012493"/>
    </source>
</evidence>
<keyword evidence="6" id="KW-0378">Hydrolase</keyword>
<dbReference type="InterPro" id="IPR050951">
    <property type="entry name" value="Retrovirus_Pol_polyprotein"/>
</dbReference>
<reference evidence="10" key="1">
    <citation type="submission" date="2020-08" db="EMBL/GenBank/DDBJ databases">
        <title>Multicomponent nature underlies the extraordinary mechanical properties of spider dragline silk.</title>
        <authorList>
            <person name="Kono N."/>
            <person name="Nakamura H."/>
            <person name="Mori M."/>
            <person name="Yoshida Y."/>
            <person name="Ohtoshi R."/>
            <person name="Malay A.D."/>
            <person name="Moran D.A.P."/>
            <person name="Tomita M."/>
            <person name="Numata K."/>
            <person name="Arakawa K."/>
        </authorList>
    </citation>
    <scope>NUCLEOTIDE SEQUENCE</scope>
</reference>
<evidence type="ECO:0000256" key="5">
    <source>
        <dbReference type="ARBA" id="ARBA00022759"/>
    </source>
</evidence>
<evidence type="ECO:0000313" key="10">
    <source>
        <dbReference type="EMBL" id="GFX98954.1"/>
    </source>
</evidence>
<keyword evidence="5" id="KW-0255">Endonuclease</keyword>
<dbReference type="Gene3D" id="3.30.420.10">
    <property type="entry name" value="Ribonuclease H-like superfamily/Ribonuclease H"/>
    <property type="match status" value="1"/>
</dbReference>
<dbReference type="Proteomes" id="UP000887159">
    <property type="component" value="Unassembled WGS sequence"/>
</dbReference>
<dbReference type="GO" id="GO:0003964">
    <property type="term" value="F:RNA-directed DNA polymerase activity"/>
    <property type="evidence" value="ECO:0007669"/>
    <property type="project" value="UniProtKB-KW"/>
</dbReference>
<dbReference type="GO" id="GO:0003676">
    <property type="term" value="F:nucleic acid binding"/>
    <property type="evidence" value="ECO:0007669"/>
    <property type="project" value="InterPro"/>
</dbReference>
<dbReference type="EC" id="2.7.7.49" evidence="1"/>
<protein>
    <recommendedName>
        <fullName evidence="1">RNA-directed DNA polymerase</fullName>
        <ecNumber evidence="1">2.7.7.49</ecNumber>
    </recommendedName>
</protein>
<dbReference type="Gene3D" id="1.10.340.70">
    <property type="match status" value="1"/>
</dbReference>
<dbReference type="InterPro" id="IPR012337">
    <property type="entry name" value="RNaseH-like_sf"/>
</dbReference>
<evidence type="ECO:0000313" key="11">
    <source>
        <dbReference type="Proteomes" id="UP000887159"/>
    </source>
</evidence>
<dbReference type="FunFam" id="3.30.70.270:FF:000003">
    <property type="entry name" value="Transposon Ty3-G Gag-Pol polyprotein"/>
    <property type="match status" value="1"/>
</dbReference>
<dbReference type="PANTHER" id="PTHR37984:SF5">
    <property type="entry name" value="PROTEIN NYNRIN-LIKE"/>
    <property type="match status" value="1"/>
</dbReference>
<dbReference type="AlphaFoldDB" id="A0A8X6VAF7"/>
<feature type="compositionally biased region" description="Basic residues" evidence="8">
    <location>
        <begin position="76"/>
        <end position="91"/>
    </location>
</feature>
<dbReference type="Pfam" id="PF17917">
    <property type="entry name" value="RT_RNaseH"/>
    <property type="match status" value="1"/>
</dbReference>
<accession>A0A8X6VAF7</accession>
<dbReference type="GO" id="GO:0016787">
    <property type="term" value="F:hydrolase activity"/>
    <property type="evidence" value="ECO:0007669"/>
    <property type="project" value="UniProtKB-KW"/>
</dbReference>
<evidence type="ECO:0000256" key="8">
    <source>
        <dbReference type="SAM" id="MobiDB-lite"/>
    </source>
</evidence>
<comment type="caution">
    <text evidence="10">The sequence shown here is derived from an EMBL/GenBank/DDBJ whole genome shotgun (WGS) entry which is preliminary data.</text>
</comment>
<dbReference type="InterPro" id="IPR043128">
    <property type="entry name" value="Rev_trsase/Diguanyl_cyclase"/>
</dbReference>
<dbReference type="Gene3D" id="3.10.10.10">
    <property type="entry name" value="HIV Type 1 Reverse Transcriptase, subunit A, domain 1"/>
    <property type="match status" value="1"/>
</dbReference>
<keyword evidence="7" id="KW-0695">RNA-directed DNA polymerase</keyword>
<dbReference type="PROSITE" id="PS50994">
    <property type="entry name" value="INTEGRASE"/>
    <property type="match status" value="1"/>
</dbReference>
<evidence type="ECO:0000256" key="7">
    <source>
        <dbReference type="ARBA" id="ARBA00022918"/>
    </source>
</evidence>
<gene>
    <name evidence="10" type="primary">Tf2-11</name>
    <name evidence="10" type="ORF">TNCV_4301302</name>
</gene>
<dbReference type="Gene3D" id="3.30.70.270">
    <property type="match status" value="2"/>
</dbReference>
<keyword evidence="11" id="KW-1185">Reference proteome</keyword>
<dbReference type="Pfam" id="PF17921">
    <property type="entry name" value="Integrase_H2C2"/>
    <property type="match status" value="1"/>
</dbReference>
<dbReference type="FunFam" id="3.30.420.10:FF:000032">
    <property type="entry name" value="Retrovirus-related Pol polyprotein from transposon 297-like Protein"/>
    <property type="match status" value="1"/>
</dbReference>
<dbReference type="InterPro" id="IPR036397">
    <property type="entry name" value="RNaseH_sf"/>
</dbReference>
<dbReference type="Pfam" id="PF00078">
    <property type="entry name" value="RVT_1"/>
    <property type="match status" value="1"/>
</dbReference>
<evidence type="ECO:0000256" key="4">
    <source>
        <dbReference type="ARBA" id="ARBA00022722"/>
    </source>
</evidence>
<dbReference type="GO" id="GO:0042575">
    <property type="term" value="C:DNA polymerase complex"/>
    <property type="evidence" value="ECO:0007669"/>
    <property type="project" value="UniProtKB-ARBA"/>
</dbReference>